<proteinExistence type="predicted"/>
<accession>A0A345Y5B4</accession>
<gene>
    <name evidence="1" type="ORF">DWG20_06545</name>
</gene>
<evidence type="ECO:0000313" key="2">
    <source>
        <dbReference type="Proteomes" id="UP000254537"/>
    </source>
</evidence>
<dbReference type="KEGG" id="ccah:DWG20_06545"/>
<name>A0A345Y5B4_9NEIS</name>
<protein>
    <submittedName>
        <fullName evidence="1">Uncharacterized protein</fullName>
    </submittedName>
</protein>
<dbReference type="Proteomes" id="UP000254537">
    <property type="component" value="Chromosome"/>
</dbReference>
<dbReference type="EMBL" id="CP031337">
    <property type="protein sequence ID" value="AXK39116.1"/>
    <property type="molecule type" value="Genomic_DNA"/>
</dbReference>
<evidence type="ECO:0000313" key="1">
    <source>
        <dbReference type="EMBL" id="AXK39116.1"/>
    </source>
</evidence>
<organism evidence="1 2">
    <name type="scientific">Crenobacter cavernae</name>
    <dbReference type="NCBI Taxonomy" id="2290923"/>
    <lineage>
        <taxon>Bacteria</taxon>
        <taxon>Pseudomonadati</taxon>
        <taxon>Pseudomonadota</taxon>
        <taxon>Betaproteobacteria</taxon>
        <taxon>Neisseriales</taxon>
        <taxon>Neisseriaceae</taxon>
        <taxon>Crenobacter</taxon>
    </lineage>
</organism>
<sequence length="100" mass="11086">MPTLLAGCAAPGRDATVSLTPTAVASSSTTCIQRPIDQVRLDGEDFFGDLLDSQFCQIPKDNVQFRLFRTQLLITMLAHYGHERFKDHSAQPTTDAYKLL</sequence>
<reference evidence="1 2" key="1">
    <citation type="submission" date="2018-07" db="EMBL/GenBank/DDBJ databases">
        <title>Crenobacter cavernae sp. nov., isolated from a karst cave.</title>
        <authorList>
            <person name="Zhu H."/>
        </authorList>
    </citation>
    <scope>NUCLEOTIDE SEQUENCE [LARGE SCALE GENOMIC DNA]</scope>
    <source>
        <strain evidence="1 2">K1W11S-77</strain>
    </source>
</reference>
<dbReference type="AlphaFoldDB" id="A0A345Y5B4"/>